<dbReference type="Gene3D" id="3.30.1330.60">
    <property type="entry name" value="OmpA-like domain"/>
    <property type="match status" value="1"/>
</dbReference>
<organism evidence="7 8">
    <name type="scientific">Rhodocytophaga aerolata</name>
    <dbReference type="NCBI Taxonomy" id="455078"/>
    <lineage>
        <taxon>Bacteria</taxon>
        <taxon>Pseudomonadati</taxon>
        <taxon>Bacteroidota</taxon>
        <taxon>Cytophagia</taxon>
        <taxon>Cytophagales</taxon>
        <taxon>Rhodocytophagaceae</taxon>
        <taxon>Rhodocytophaga</taxon>
    </lineage>
</organism>
<protein>
    <submittedName>
        <fullName evidence="7">OmpA family protein</fullName>
    </submittedName>
</protein>
<evidence type="ECO:0000256" key="4">
    <source>
        <dbReference type="PROSITE-ProRule" id="PRU00473"/>
    </source>
</evidence>
<dbReference type="InterPro" id="IPR039567">
    <property type="entry name" value="Gly-zipper"/>
</dbReference>
<evidence type="ECO:0000256" key="3">
    <source>
        <dbReference type="ARBA" id="ARBA00023237"/>
    </source>
</evidence>
<dbReference type="InterPro" id="IPR006665">
    <property type="entry name" value="OmpA-like"/>
</dbReference>
<dbReference type="EMBL" id="JAUKPO010000033">
    <property type="protein sequence ID" value="MDO1450602.1"/>
    <property type="molecule type" value="Genomic_DNA"/>
</dbReference>
<keyword evidence="8" id="KW-1185">Reference proteome</keyword>
<name>A0ABT8RER3_9BACT</name>
<dbReference type="Pfam" id="PF00691">
    <property type="entry name" value="OmpA"/>
    <property type="match status" value="1"/>
</dbReference>
<dbReference type="Proteomes" id="UP001168528">
    <property type="component" value="Unassembled WGS sequence"/>
</dbReference>
<keyword evidence="5" id="KW-0732">Signal</keyword>
<dbReference type="RefSeq" id="WP_302041403.1">
    <property type="nucleotide sequence ID" value="NZ_JAUKPO010000033.1"/>
</dbReference>
<comment type="subcellular location">
    <subcellularLocation>
        <location evidence="1">Cell outer membrane</location>
    </subcellularLocation>
</comment>
<evidence type="ECO:0000256" key="5">
    <source>
        <dbReference type="SAM" id="SignalP"/>
    </source>
</evidence>
<dbReference type="InterPro" id="IPR050330">
    <property type="entry name" value="Bact_OuterMem_StrucFunc"/>
</dbReference>
<feature type="domain" description="OmpA-like" evidence="6">
    <location>
        <begin position="95"/>
        <end position="213"/>
    </location>
</feature>
<keyword evidence="2 4" id="KW-0472">Membrane</keyword>
<evidence type="ECO:0000259" key="6">
    <source>
        <dbReference type="PROSITE" id="PS51123"/>
    </source>
</evidence>
<evidence type="ECO:0000313" key="8">
    <source>
        <dbReference type="Proteomes" id="UP001168528"/>
    </source>
</evidence>
<feature type="chain" id="PRO_5046744790" evidence="5">
    <location>
        <begin position="27"/>
        <end position="231"/>
    </location>
</feature>
<comment type="caution">
    <text evidence="7">The sequence shown here is derived from an EMBL/GenBank/DDBJ whole genome shotgun (WGS) entry which is preliminary data.</text>
</comment>
<reference evidence="7" key="1">
    <citation type="submission" date="2023-07" db="EMBL/GenBank/DDBJ databases">
        <title>The genome sequence of Rhodocytophaga aerolata KACC 12507.</title>
        <authorList>
            <person name="Zhang X."/>
        </authorList>
    </citation>
    <scope>NUCLEOTIDE SEQUENCE</scope>
    <source>
        <strain evidence="7">KACC 12507</strain>
    </source>
</reference>
<evidence type="ECO:0000256" key="1">
    <source>
        <dbReference type="ARBA" id="ARBA00004442"/>
    </source>
</evidence>
<keyword evidence="3" id="KW-0998">Cell outer membrane</keyword>
<evidence type="ECO:0000256" key="2">
    <source>
        <dbReference type="ARBA" id="ARBA00023136"/>
    </source>
</evidence>
<dbReference type="PRINTS" id="PR01021">
    <property type="entry name" value="OMPADOMAIN"/>
</dbReference>
<dbReference type="InterPro" id="IPR036737">
    <property type="entry name" value="OmpA-like_sf"/>
</dbReference>
<sequence>MKNVIKLNGLLAFCLAILFFFASCNASKTTKGGAIGAGSGAVLGGIIGNRTGNTAGGAIIGAAVGGAAGALIGRYMDKQAKEIENDVDGAVVERVGEGIRVKFDSGILFGFDSDRLNAASEQNLAKMAEVLKKYEKTEILIEGHTDNKGAEEYNQKLSERRARAVEKRLQEMGVKGARLTTKGYGLNQPIASNDSEAGRQENRRVEVIILADEDLKEEAQEGKIEGVNLNE</sequence>
<accession>A0ABT8RER3</accession>
<dbReference type="PROSITE" id="PS51257">
    <property type="entry name" value="PROKAR_LIPOPROTEIN"/>
    <property type="match status" value="1"/>
</dbReference>
<dbReference type="SUPFAM" id="SSF103088">
    <property type="entry name" value="OmpA-like"/>
    <property type="match status" value="1"/>
</dbReference>
<proteinExistence type="predicted"/>
<feature type="signal peptide" evidence="5">
    <location>
        <begin position="1"/>
        <end position="26"/>
    </location>
</feature>
<dbReference type="CDD" id="cd07185">
    <property type="entry name" value="OmpA_C-like"/>
    <property type="match status" value="1"/>
</dbReference>
<dbReference type="PROSITE" id="PS51123">
    <property type="entry name" value="OMPA_2"/>
    <property type="match status" value="1"/>
</dbReference>
<dbReference type="PANTHER" id="PTHR30329">
    <property type="entry name" value="STATOR ELEMENT OF FLAGELLAR MOTOR COMPLEX"/>
    <property type="match status" value="1"/>
</dbReference>
<evidence type="ECO:0000313" key="7">
    <source>
        <dbReference type="EMBL" id="MDO1450602.1"/>
    </source>
</evidence>
<gene>
    <name evidence="7" type="ORF">Q0590_30290</name>
</gene>
<dbReference type="PANTHER" id="PTHR30329:SF21">
    <property type="entry name" value="LIPOPROTEIN YIAD-RELATED"/>
    <property type="match status" value="1"/>
</dbReference>
<dbReference type="InterPro" id="IPR006664">
    <property type="entry name" value="OMP_bac"/>
</dbReference>
<dbReference type="Pfam" id="PF13488">
    <property type="entry name" value="Gly-zipper_Omp"/>
    <property type="match status" value="1"/>
</dbReference>
<dbReference type="PRINTS" id="PR01023">
    <property type="entry name" value="NAFLGMOTY"/>
</dbReference>